<reference evidence="3" key="1">
    <citation type="submission" date="2018-05" db="EMBL/GenBank/DDBJ databases">
        <authorList>
            <person name="Lanie J.A."/>
            <person name="Ng W.-L."/>
            <person name="Kazmierczak K.M."/>
            <person name="Andrzejewski T.M."/>
            <person name="Davidsen T.M."/>
            <person name="Wayne K.J."/>
            <person name="Tettelin H."/>
            <person name="Glass J.I."/>
            <person name="Rusch D."/>
            <person name="Podicherti R."/>
            <person name="Tsui H.-C.T."/>
            <person name="Winkler M.E."/>
        </authorList>
    </citation>
    <scope>NUCLEOTIDE SEQUENCE</scope>
</reference>
<sequence length="166" mass="18120">MDIGVTIRNMGAESTADIIVTCAQAAEAQGMESLWITDHIAIPPDDAEGSGGRYLDTLTTLAWLGGTTGKIKLGSGVLILPYRPMLPTVKQIATLQELTKNRLILGIGIGWMDPEFKALGVDRHRRGRITDNTLQFINECFSNDEVSLNGQTFLFKPRPDKPPVLV</sequence>
<accession>A0A382NVB1</accession>
<organism evidence="3">
    <name type="scientific">marine metagenome</name>
    <dbReference type="NCBI Taxonomy" id="408172"/>
    <lineage>
        <taxon>unclassified sequences</taxon>
        <taxon>metagenomes</taxon>
        <taxon>ecological metagenomes</taxon>
    </lineage>
</organism>
<dbReference type="EMBL" id="UINC01102639">
    <property type="protein sequence ID" value="SVC64418.1"/>
    <property type="molecule type" value="Genomic_DNA"/>
</dbReference>
<dbReference type="SUPFAM" id="SSF51679">
    <property type="entry name" value="Bacterial luciferase-like"/>
    <property type="match status" value="1"/>
</dbReference>
<evidence type="ECO:0000259" key="2">
    <source>
        <dbReference type="Pfam" id="PF00296"/>
    </source>
</evidence>
<dbReference type="InterPro" id="IPR036661">
    <property type="entry name" value="Luciferase-like_sf"/>
</dbReference>
<evidence type="ECO:0000256" key="1">
    <source>
        <dbReference type="ARBA" id="ARBA00023002"/>
    </source>
</evidence>
<dbReference type="Gene3D" id="3.20.20.30">
    <property type="entry name" value="Luciferase-like domain"/>
    <property type="match status" value="1"/>
</dbReference>
<dbReference type="Pfam" id="PF00296">
    <property type="entry name" value="Bac_luciferase"/>
    <property type="match status" value="1"/>
</dbReference>
<dbReference type="GO" id="GO:0016705">
    <property type="term" value="F:oxidoreductase activity, acting on paired donors, with incorporation or reduction of molecular oxygen"/>
    <property type="evidence" value="ECO:0007669"/>
    <property type="project" value="InterPro"/>
</dbReference>
<dbReference type="InterPro" id="IPR011251">
    <property type="entry name" value="Luciferase-like_dom"/>
</dbReference>
<gene>
    <name evidence="3" type="ORF">METZ01_LOCUS317272</name>
</gene>
<feature type="non-terminal residue" evidence="3">
    <location>
        <position position="166"/>
    </location>
</feature>
<dbReference type="PANTHER" id="PTHR43244">
    <property type="match status" value="1"/>
</dbReference>
<evidence type="ECO:0000313" key="3">
    <source>
        <dbReference type="EMBL" id="SVC64418.1"/>
    </source>
</evidence>
<dbReference type="AlphaFoldDB" id="A0A382NVB1"/>
<feature type="domain" description="Luciferase-like" evidence="2">
    <location>
        <begin position="11"/>
        <end position="165"/>
    </location>
</feature>
<dbReference type="InterPro" id="IPR050564">
    <property type="entry name" value="F420-G6PD/mer"/>
</dbReference>
<keyword evidence="1" id="KW-0560">Oxidoreductase</keyword>
<protein>
    <recommendedName>
        <fullName evidence="2">Luciferase-like domain-containing protein</fullName>
    </recommendedName>
</protein>
<name>A0A382NVB1_9ZZZZ</name>
<dbReference type="PANTHER" id="PTHR43244:SF1">
    <property type="entry name" value="5,10-METHYLENETETRAHYDROMETHANOPTERIN REDUCTASE"/>
    <property type="match status" value="1"/>
</dbReference>
<proteinExistence type="predicted"/>